<dbReference type="RefSeq" id="WP_021624092.1">
    <property type="nucleotide sequence ID" value="NZ_KE952892.1"/>
</dbReference>
<accession>U1WWZ4</accession>
<gene>
    <name evidence="2" type="ORF">HMPREF0083_04676</name>
</gene>
<feature type="domain" description="Helix-turn-helix" evidence="1">
    <location>
        <begin position="15"/>
        <end position="81"/>
    </location>
</feature>
<comment type="caution">
    <text evidence="2">The sequence shown here is derived from an EMBL/GenBank/DDBJ whole genome shotgun (WGS) entry which is preliminary data.</text>
</comment>
<dbReference type="PATRIC" id="fig|649747.3.peg.4208"/>
<dbReference type="GeneID" id="92841181"/>
<evidence type="ECO:0000313" key="2">
    <source>
        <dbReference type="EMBL" id="ERI07205.1"/>
    </source>
</evidence>
<sequence>MMHKTCNCNQTTFPLSQIHTAKTAAELWGISYDTFKNQLKGTGKKETLEKIERCKEHGMIAKDGGIWLVSEQAMIKIFGSPKIDKNL</sequence>
<proteinExistence type="predicted"/>
<dbReference type="HOGENOM" id="CLU_2476594_0_0_9"/>
<name>U1WWZ4_ANEAE</name>
<keyword evidence="3" id="KW-1185">Reference proteome</keyword>
<reference evidence="2 3" key="1">
    <citation type="submission" date="2013-08" db="EMBL/GenBank/DDBJ databases">
        <authorList>
            <person name="Weinstock G."/>
            <person name="Sodergren E."/>
            <person name="Wylie T."/>
            <person name="Fulton L."/>
            <person name="Fulton R."/>
            <person name="Fronick C."/>
            <person name="O'Laughlin M."/>
            <person name="Godfrey J."/>
            <person name="Miner T."/>
            <person name="Herter B."/>
            <person name="Appelbaum E."/>
            <person name="Cordes M."/>
            <person name="Lek S."/>
            <person name="Wollam A."/>
            <person name="Pepin K.H."/>
            <person name="Palsikar V.B."/>
            <person name="Mitreva M."/>
            <person name="Wilson R.K."/>
        </authorList>
    </citation>
    <scope>NUCLEOTIDE SEQUENCE [LARGE SCALE GENOMIC DNA]</scope>
    <source>
        <strain evidence="2 3">ATCC 12856</strain>
    </source>
</reference>
<evidence type="ECO:0000313" key="3">
    <source>
        <dbReference type="Proteomes" id="UP000016511"/>
    </source>
</evidence>
<evidence type="ECO:0000259" key="1">
    <source>
        <dbReference type="Pfam" id="PF20038"/>
    </source>
</evidence>
<dbReference type="Pfam" id="PF20038">
    <property type="entry name" value="HTH_59"/>
    <property type="match status" value="1"/>
</dbReference>
<dbReference type="AlphaFoldDB" id="U1WWZ4"/>
<dbReference type="Proteomes" id="UP000016511">
    <property type="component" value="Unassembled WGS sequence"/>
</dbReference>
<organism evidence="2 3">
    <name type="scientific">Aneurinibacillus aneurinilyticus ATCC 12856</name>
    <dbReference type="NCBI Taxonomy" id="649747"/>
    <lineage>
        <taxon>Bacteria</taxon>
        <taxon>Bacillati</taxon>
        <taxon>Bacillota</taxon>
        <taxon>Bacilli</taxon>
        <taxon>Bacillales</taxon>
        <taxon>Paenibacillaceae</taxon>
        <taxon>Aneurinibacillus group</taxon>
        <taxon>Aneurinibacillus</taxon>
    </lineage>
</organism>
<protein>
    <recommendedName>
        <fullName evidence="1">Helix-turn-helix domain-containing protein</fullName>
    </recommendedName>
</protein>
<dbReference type="InterPro" id="IPR045403">
    <property type="entry name" value="HTH_59_Firmicutes_type"/>
</dbReference>
<dbReference type="STRING" id="649747.HMPREF0083_04676"/>
<dbReference type="EMBL" id="AWSJ01000287">
    <property type="protein sequence ID" value="ERI07205.1"/>
    <property type="molecule type" value="Genomic_DNA"/>
</dbReference>